<organism evidence="9 10">
    <name type="scientific">Spermophilus dauricus</name>
    <name type="common">Daurian ground squirrel</name>
    <dbReference type="NCBI Taxonomy" id="99837"/>
    <lineage>
        <taxon>Eukaryota</taxon>
        <taxon>Metazoa</taxon>
        <taxon>Chordata</taxon>
        <taxon>Craniata</taxon>
        <taxon>Vertebrata</taxon>
        <taxon>Euteleostomi</taxon>
        <taxon>Mammalia</taxon>
        <taxon>Eutheria</taxon>
        <taxon>Euarchontoglires</taxon>
        <taxon>Glires</taxon>
        <taxon>Rodentia</taxon>
        <taxon>Sciuromorpha</taxon>
        <taxon>Sciuridae</taxon>
        <taxon>Xerinae</taxon>
        <taxon>Marmotini</taxon>
        <taxon>Spermophilus</taxon>
    </lineage>
</organism>
<dbReference type="GO" id="GO:0140359">
    <property type="term" value="F:ABC-type transporter activity"/>
    <property type="evidence" value="ECO:0007669"/>
    <property type="project" value="InterPro"/>
</dbReference>
<evidence type="ECO:0000256" key="4">
    <source>
        <dbReference type="ARBA" id="ARBA00022692"/>
    </source>
</evidence>
<evidence type="ECO:0000313" key="10">
    <source>
        <dbReference type="Proteomes" id="UP000694422"/>
    </source>
</evidence>
<dbReference type="InterPro" id="IPR043926">
    <property type="entry name" value="ABCG_dom"/>
</dbReference>
<dbReference type="GO" id="GO:0032217">
    <property type="term" value="F:riboflavin transmembrane transporter activity"/>
    <property type="evidence" value="ECO:0007669"/>
    <property type="project" value="TreeGrafter"/>
</dbReference>
<protein>
    <recommendedName>
        <fullName evidence="8">ABC transporter domain-containing protein</fullName>
    </recommendedName>
</protein>
<sequence length="623" mass="70269">ISSTSYWSSIITRILSQIKEEHGFLFRRKTFEREIFTNISGVMKPGLNAIMECTGGGKSLFLDVLAARNDPSGLSGDILINGAPRPANFKYNSGFVVQDDLILGTLTVRENLAFSAALRLPTTMTKHEKDERIKVVIEELGLDEVADSKVKSGEERKKTSIAMGLITDPSILFLDEPTTGLDSSTANAIVSLLKNISEQGRTIIFSFRQPQHSIFKLFDSLTILASGKLMYHGPAQKALEYFKSAGYHCEHLNNPSDFFLDVISGDSPAAVTAMQEEGANETEQLLIGRLPVIEGLAQFYSKSPFYRETETELERLSGGQHSRSPAFKEITYVTTFCHQFRWIFWRSFRNLMGHPQPWGVEIFIIFMLGLLIGVTFLGLKNDCTAIQNNVRPVGSRSLYNSISSGLCLLGLIWDVWCVFLFCRLESISGYYRVSSYFLGKLLFEFLFRRFFPSFIFTGILYWILGLKRGITAFLITMITTLMVAYSTTAMILAIGIHENAASGKTLLVTVYFVFMLVFLGMSLNFETMAPQLSWLQYFSIPHYGYMALQHNEFLEQNFCSGSNTTMSNCRPSFLICTGEEFLIIQGLNLSPWSLWINHLGLACMIFFFLVLAYLKMLFLKKHS</sequence>
<reference evidence="9" key="2">
    <citation type="submission" date="2025-09" db="UniProtKB">
        <authorList>
            <consortium name="Ensembl"/>
        </authorList>
    </citation>
    <scope>IDENTIFICATION</scope>
</reference>
<reference evidence="9" key="1">
    <citation type="submission" date="2025-08" db="UniProtKB">
        <authorList>
            <consortium name="Ensembl"/>
        </authorList>
    </citation>
    <scope>IDENTIFICATION</scope>
</reference>
<dbReference type="Gene3D" id="3.40.50.300">
    <property type="entry name" value="P-loop containing nucleotide triphosphate hydrolases"/>
    <property type="match status" value="1"/>
</dbReference>
<feature type="transmembrane region" description="Helical" evidence="7">
    <location>
        <begin position="399"/>
        <end position="424"/>
    </location>
</feature>
<comment type="subcellular location">
    <subcellularLocation>
        <location evidence="1">Membrane</location>
        <topology evidence="1">Multi-pass membrane protein</topology>
    </subcellularLocation>
</comment>
<dbReference type="Pfam" id="PF19055">
    <property type="entry name" value="ABC2_membrane_7"/>
    <property type="match status" value="1"/>
</dbReference>
<dbReference type="InterPro" id="IPR003439">
    <property type="entry name" value="ABC_transporter-like_ATP-bd"/>
</dbReference>
<evidence type="ECO:0000259" key="8">
    <source>
        <dbReference type="PROSITE" id="PS50893"/>
    </source>
</evidence>
<feature type="transmembrane region" description="Helical" evidence="7">
    <location>
        <begin position="470"/>
        <end position="494"/>
    </location>
</feature>
<evidence type="ECO:0000256" key="5">
    <source>
        <dbReference type="ARBA" id="ARBA00022989"/>
    </source>
</evidence>
<feature type="transmembrane region" description="Helical" evidence="7">
    <location>
        <begin position="358"/>
        <end position="379"/>
    </location>
</feature>
<keyword evidence="3" id="KW-0813">Transport</keyword>
<keyword evidence="6 7" id="KW-0472">Membrane</keyword>
<dbReference type="GO" id="GO:0016324">
    <property type="term" value="C:apical plasma membrane"/>
    <property type="evidence" value="ECO:0007669"/>
    <property type="project" value="UniProtKB-ARBA"/>
</dbReference>
<proteinExistence type="inferred from homology"/>
<keyword evidence="4 7" id="KW-0812">Transmembrane</keyword>
<dbReference type="PANTHER" id="PTHR48041">
    <property type="entry name" value="ABC TRANSPORTER G FAMILY MEMBER 28"/>
    <property type="match status" value="1"/>
</dbReference>
<evidence type="ECO:0000256" key="2">
    <source>
        <dbReference type="ARBA" id="ARBA00005814"/>
    </source>
</evidence>
<name>A0A8C9QAU4_SPEDA</name>
<dbReference type="PANTHER" id="PTHR48041:SF70">
    <property type="entry name" value="ATP-BINDING CASSETTE SUB-FAMILY G MEMBER 3"/>
    <property type="match status" value="1"/>
</dbReference>
<dbReference type="SUPFAM" id="SSF52540">
    <property type="entry name" value="P-loop containing nucleoside triphosphate hydrolases"/>
    <property type="match status" value="1"/>
</dbReference>
<dbReference type="GO" id="GO:0005524">
    <property type="term" value="F:ATP binding"/>
    <property type="evidence" value="ECO:0007669"/>
    <property type="project" value="InterPro"/>
</dbReference>
<feature type="transmembrane region" description="Helical" evidence="7">
    <location>
        <begin position="445"/>
        <end position="464"/>
    </location>
</feature>
<comment type="similarity">
    <text evidence="2">Belongs to the ABC transporter superfamily. ABCG family. Eye pigment precursor importer (TC 3.A.1.204) subfamily.</text>
</comment>
<dbReference type="InterPro" id="IPR050352">
    <property type="entry name" value="ABCG_transporters"/>
</dbReference>
<dbReference type="FunFam" id="3.40.50.300:FF:000622">
    <property type="entry name" value="ATP-binding cassette sub-family G member 2"/>
    <property type="match status" value="1"/>
</dbReference>
<dbReference type="PROSITE" id="PS50893">
    <property type="entry name" value="ABC_TRANSPORTER_2"/>
    <property type="match status" value="1"/>
</dbReference>
<dbReference type="InterPro" id="IPR013525">
    <property type="entry name" value="ABC2_TM"/>
</dbReference>
<keyword evidence="5 7" id="KW-1133">Transmembrane helix</keyword>
<accession>A0A8C9QAU4</accession>
<dbReference type="InterPro" id="IPR027417">
    <property type="entry name" value="P-loop_NTPase"/>
</dbReference>
<evidence type="ECO:0000256" key="7">
    <source>
        <dbReference type="SAM" id="Phobius"/>
    </source>
</evidence>
<dbReference type="GO" id="GO:0042887">
    <property type="term" value="F:amide transmembrane transporter activity"/>
    <property type="evidence" value="ECO:0007669"/>
    <property type="project" value="UniProtKB-ARBA"/>
</dbReference>
<dbReference type="GO" id="GO:0015562">
    <property type="term" value="F:efflux transmembrane transporter activity"/>
    <property type="evidence" value="ECO:0007669"/>
    <property type="project" value="UniProtKB-ARBA"/>
</dbReference>
<dbReference type="GO" id="GO:0016887">
    <property type="term" value="F:ATP hydrolysis activity"/>
    <property type="evidence" value="ECO:0007669"/>
    <property type="project" value="InterPro"/>
</dbReference>
<dbReference type="Pfam" id="PF00005">
    <property type="entry name" value="ABC_tran"/>
    <property type="match status" value="1"/>
</dbReference>
<dbReference type="Pfam" id="PF01061">
    <property type="entry name" value="ABC2_membrane"/>
    <property type="match status" value="1"/>
</dbReference>
<dbReference type="AlphaFoldDB" id="A0A8C9QAU4"/>
<evidence type="ECO:0000313" key="9">
    <source>
        <dbReference type="Ensembl" id="ENSSDAP00000018811.1"/>
    </source>
</evidence>
<evidence type="ECO:0000256" key="6">
    <source>
        <dbReference type="ARBA" id="ARBA00023136"/>
    </source>
</evidence>
<keyword evidence="10" id="KW-1185">Reference proteome</keyword>
<dbReference type="Ensembl" id="ENSSDAT00000021520.1">
    <property type="protein sequence ID" value="ENSSDAP00000018811.1"/>
    <property type="gene ID" value="ENSSDAG00000015611.1"/>
</dbReference>
<evidence type="ECO:0000256" key="1">
    <source>
        <dbReference type="ARBA" id="ARBA00004141"/>
    </source>
</evidence>
<feature type="transmembrane region" description="Helical" evidence="7">
    <location>
        <begin position="595"/>
        <end position="614"/>
    </location>
</feature>
<evidence type="ECO:0000256" key="3">
    <source>
        <dbReference type="ARBA" id="ARBA00022448"/>
    </source>
</evidence>
<feature type="transmembrane region" description="Helical" evidence="7">
    <location>
        <begin position="506"/>
        <end position="525"/>
    </location>
</feature>
<feature type="domain" description="ABC transporter" evidence="8">
    <location>
        <begin position="18"/>
        <end position="251"/>
    </location>
</feature>
<dbReference type="Proteomes" id="UP000694422">
    <property type="component" value="Unplaced"/>
</dbReference>